<reference evidence="1 2" key="1">
    <citation type="journal article" date="2023" name="Life. Sci Alliance">
        <title>Evolutionary insights into 3D genome organization and epigenetic landscape of Vigna mungo.</title>
        <authorList>
            <person name="Junaid A."/>
            <person name="Singh B."/>
            <person name="Bhatia S."/>
        </authorList>
    </citation>
    <scope>NUCLEOTIDE SEQUENCE [LARGE SCALE GENOMIC DNA]</scope>
    <source>
        <strain evidence="1">Urdbean</strain>
    </source>
</reference>
<protein>
    <submittedName>
        <fullName evidence="1">Uncharacterized protein</fullName>
    </submittedName>
</protein>
<accession>A0AAQ3NJF6</accession>
<dbReference type="EMBL" id="CP144696">
    <property type="protein sequence ID" value="WVZ11459.1"/>
    <property type="molecule type" value="Genomic_DNA"/>
</dbReference>
<evidence type="ECO:0000313" key="2">
    <source>
        <dbReference type="Proteomes" id="UP001374535"/>
    </source>
</evidence>
<evidence type="ECO:0000313" key="1">
    <source>
        <dbReference type="EMBL" id="WVZ11459.1"/>
    </source>
</evidence>
<name>A0AAQ3NJF6_VIGMU</name>
<organism evidence="1 2">
    <name type="scientific">Vigna mungo</name>
    <name type="common">Black gram</name>
    <name type="synonym">Phaseolus mungo</name>
    <dbReference type="NCBI Taxonomy" id="3915"/>
    <lineage>
        <taxon>Eukaryota</taxon>
        <taxon>Viridiplantae</taxon>
        <taxon>Streptophyta</taxon>
        <taxon>Embryophyta</taxon>
        <taxon>Tracheophyta</taxon>
        <taxon>Spermatophyta</taxon>
        <taxon>Magnoliopsida</taxon>
        <taxon>eudicotyledons</taxon>
        <taxon>Gunneridae</taxon>
        <taxon>Pentapetalae</taxon>
        <taxon>rosids</taxon>
        <taxon>fabids</taxon>
        <taxon>Fabales</taxon>
        <taxon>Fabaceae</taxon>
        <taxon>Papilionoideae</taxon>
        <taxon>50 kb inversion clade</taxon>
        <taxon>NPAAA clade</taxon>
        <taxon>indigoferoid/millettioid clade</taxon>
        <taxon>Phaseoleae</taxon>
        <taxon>Vigna</taxon>
    </lineage>
</organism>
<proteinExistence type="predicted"/>
<keyword evidence="2" id="KW-1185">Reference proteome</keyword>
<dbReference type="Proteomes" id="UP001374535">
    <property type="component" value="Chromosome 5"/>
</dbReference>
<sequence>MNRFLKLRIHCAASSSKRLFSNVGSITYCQNFGTFTLWKVVDQHGRCGRGEPDGLDIASETGCGPFFHVFPLAVIIVANDVCTLELSKHFRVFNFHKESCGLLMILFVLDVRPC</sequence>
<dbReference type="AlphaFoldDB" id="A0AAQ3NJF6"/>
<gene>
    <name evidence="1" type="ORF">V8G54_015989</name>
</gene>